<feature type="region of interest" description="Disordered" evidence="1">
    <location>
        <begin position="1"/>
        <end position="26"/>
    </location>
</feature>
<protein>
    <submittedName>
        <fullName evidence="2">Uncharacterized protein</fullName>
    </submittedName>
</protein>
<dbReference type="EMBL" id="CP022521">
    <property type="protein sequence ID" value="ASO19381.1"/>
    <property type="molecule type" value="Genomic_DNA"/>
</dbReference>
<organism evidence="2 3">
    <name type="scientific">Actinoalloteichus hoggarensis</name>
    <dbReference type="NCBI Taxonomy" id="1470176"/>
    <lineage>
        <taxon>Bacteria</taxon>
        <taxon>Bacillati</taxon>
        <taxon>Actinomycetota</taxon>
        <taxon>Actinomycetes</taxon>
        <taxon>Pseudonocardiales</taxon>
        <taxon>Pseudonocardiaceae</taxon>
        <taxon>Actinoalloteichus</taxon>
    </lineage>
</organism>
<dbReference type="AlphaFoldDB" id="A0A221W1E0"/>
<evidence type="ECO:0000313" key="3">
    <source>
        <dbReference type="Proteomes" id="UP000204221"/>
    </source>
</evidence>
<accession>A0A221W1E0</accession>
<gene>
    <name evidence="2" type="ORF">AHOG_08685</name>
</gene>
<keyword evidence="3" id="KW-1185">Reference proteome</keyword>
<sequence>MTFPTTPWASSSSSSSPPGSSSALSARPIGRRRVLLAALLGAVTLPLLAACTDPPPPPEPDVLEPLLESAEADAALATAVAAAFPDLAEGAGLMAADRTAHADALRREIDRAVTVEPPEPSTSQRPDPPVEPPTDAEAARSGLQEALSHAAAQAAELAPLLSGHRAGLAGSISASCTTLGEVL</sequence>
<feature type="compositionally biased region" description="Low complexity" evidence="1">
    <location>
        <begin position="7"/>
        <end position="26"/>
    </location>
</feature>
<feature type="region of interest" description="Disordered" evidence="1">
    <location>
        <begin position="111"/>
        <end position="141"/>
    </location>
</feature>
<dbReference type="RefSeq" id="WP_245856653.1">
    <property type="nucleotide sequence ID" value="NZ_CP022521.1"/>
</dbReference>
<reference evidence="2 3" key="1">
    <citation type="submission" date="2017-07" db="EMBL/GenBank/DDBJ databases">
        <title>Complete genome sequence of Actinoalloteichus hoggarensis DSM 45943, type strain of Actinoalloteichus hoggarensis.</title>
        <authorList>
            <person name="Ruckert C."/>
            <person name="Nouioui I."/>
            <person name="Willmese J."/>
            <person name="van Wezel G."/>
            <person name="Klenk H.-P."/>
            <person name="Kalinowski J."/>
            <person name="Zotchev S.B."/>
        </authorList>
    </citation>
    <scope>NUCLEOTIDE SEQUENCE [LARGE SCALE GENOMIC DNA]</scope>
    <source>
        <strain evidence="2 3">DSM 45943</strain>
    </source>
</reference>
<evidence type="ECO:0000256" key="1">
    <source>
        <dbReference type="SAM" id="MobiDB-lite"/>
    </source>
</evidence>
<dbReference type="KEGG" id="ahg:AHOG_08685"/>
<dbReference type="Proteomes" id="UP000204221">
    <property type="component" value="Chromosome"/>
</dbReference>
<proteinExistence type="predicted"/>
<evidence type="ECO:0000313" key="2">
    <source>
        <dbReference type="EMBL" id="ASO19381.1"/>
    </source>
</evidence>
<name>A0A221W1E0_9PSEU</name>